<dbReference type="Proteomes" id="UP000827220">
    <property type="component" value="Segment"/>
</dbReference>
<organism evidence="1 2">
    <name type="scientific">Burkholderia phage Paku</name>
    <dbReference type="NCBI Taxonomy" id="2859650"/>
    <lineage>
        <taxon>Viruses</taxon>
        <taxon>Duplodnaviria</taxon>
        <taxon>Heunggongvirae</taxon>
        <taxon>Uroviricota</taxon>
        <taxon>Caudoviricetes</taxon>
        <taxon>Autographivirales</taxon>
        <taxon>Autonotataviridae</taxon>
        <taxon>Pakuvirus</taxon>
        <taxon>Pakuvirus paku</taxon>
    </lineage>
</organism>
<reference evidence="1" key="1">
    <citation type="submission" date="2021-06" db="EMBL/GenBank/DDBJ databases">
        <title>Complete genome sequence of Burkholderia cenocepacia phage Paku.</title>
        <authorList>
            <person name="Rezene S."/>
            <person name="Yao G."/>
            <person name="Burrowes B."/>
            <person name="Liu M."/>
            <person name="Gill J."/>
        </authorList>
    </citation>
    <scope>NUCLEOTIDE SEQUENCE</scope>
</reference>
<evidence type="ECO:0000313" key="1">
    <source>
        <dbReference type="EMBL" id="QYW02314.1"/>
    </source>
</evidence>
<keyword evidence="2" id="KW-1185">Reference proteome</keyword>
<name>A0AAE7WMP6_9CAUD</name>
<proteinExistence type="predicted"/>
<gene>
    <name evidence="1" type="ORF">CPT_Paku_020</name>
</gene>
<protein>
    <submittedName>
        <fullName evidence="1">Uncharacterized protein</fullName>
    </submittedName>
</protein>
<dbReference type="EMBL" id="MZ326863">
    <property type="protein sequence ID" value="QYW02314.1"/>
    <property type="molecule type" value="Genomic_DNA"/>
</dbReference>
<accession>A0AAE7WMP6</accession>
<sequence length="153" mass="17233">MVKFKKGDKVRCINSGTLLSVSYEDDLTVGKTYEVIDADGFDCIWVLGDKGKKVGPMAERFELAPAEPVDQNISTEFEIRWHRTKETESSVPMSGRVISRRATQQLAEDFITQNAGNYAAGEFSITQVTVLKRVQQVRRVKRVPVTTYKLEDA</sequence>
<evidence type="ECO:0000313" key="2">
    <source>
        <dbReference type="Proteomes" id="UP000827220"/>
    </source>
</evidence>